<keyword evidence="3" id="KW-1185">Reference proteome</keyword>
<dbReference type="OrthoDB" id="2353183at2"/>
<evidence type="ECO:0000313" key="3">
    <source>
        <dbReference type="Proteomes" id="UP000078534"/>
    </source>
</evidence>
<name>A0A179SSC9_9BACI</name>
<dbReference type="AlphaFoldDB" id="A0A179SSC9"/>
<sequence length="130" mass="15272">MIEIMKWMISFAFAIPLVNLVLFFLILRIVVKNKKKSILLTLDLSTLFFIVSVHFHLITIFEQSFLIYIILGLLCLSIFVYYLESNRSKPPSMTIVTKKVWRLSFIFFFISYLFLTIYGIAAEIIKNAFI</sequence>
<feature type="transmembrane region" description="Helical" evidence="1">
    <location>
        <begin position="6"/>
        <end position="31"/>
    </location>
</feature>
<protein>
    <recommendedName>
        <fullName evidence="4">DUF3397 domain-containing protein</fullName>
    </recommendedName>
</protein>
<feature type="transmembrane region" description="Helical" evidence="1">
    <location>
        <begin position="65"/>
        <end position="83"/>
    </location>
</feature>
<feature type="transmembrane region" description="Helical" evidence="1">
    <location>
        <begin position="103"/>
        <end position="125"/>
    </location>
</feature>
<gene>
    <name evidence="2" type="ORF">A6K24_25275</name>
</gene>
<dbReference type="EMBL" id="LWSG01000027">
    <property type="protein sequence ID" value="OAS84575.1"/>
    <property type="molecule type" value="Genomic_DNA"/>
</dbReference>
<feature type="transmembrane region" description="Helical" evidence="1">
    <location>
        <begin position="38"/>
        <end position="59"/>
    </location>
</feature>
<keyword evidence="1" id="KW-0812">Transmembrane</keyword>
<evidence type="ECO:0000256" key="1">
    <source>
        <dbReference type="SAM" id="Phobius"/>
    </source>
</evidence>
<dbReference type="RefSeq" id="WP_066335934.1">
    <property type="nucleotide sequence ID" value="NZ_LWSG01000027.1"/>
</dbReference>
<keyword evidence="1" id="KW-1133">Transmembrane helix</keyword>
<accession>A0A179SSC9</accession>
<proteinExistence type="predicted"/>
<reference evidence="3" key="1">
    <citation type="submission" date="2016-04" db="EMBL/GenBank/DDBJ databases">
        <authorList>
            <person name="Lyu Z."/>
            <person name="Lyu W."/>
        </authorList>
    </citation>
    <scope>NUCLEOTIDE SEQUENCE [LARGE SCALE GENOMIC DNA]</scope>
    <source>
        <strain evidence="3">C44</strain>
    </source>
</reference>
<dbReference type="InterPro" id="IPR024515">
    <property type="entry name" value="DUF3397"/>
</dbReference>
<evidence type="ECO:0008006" key="4">
    <source>
        <dbReference type="Google" id="ProtNLM"/>
    </source>
</evidence>
<evidence type="ECO:0000313" key="2">
    <source>
        <dbReference type="EMBL" id="OAS84575.1"/>
    </source>
</evidence>
<comment type="caution">
    <text evidence="2">The sequence shown here is derived from an EMBL/GenBank/DDBJ whole genome shotgun (WGS) entry which is preliminary data.</text>
</comment>
<organism evidence="2 3">
    <name type="scientific">Metabacillus litoralis</name>
    <dbReference type="NCBI Taxonomy" id="152268"/>
    <lineage>
        <taxon>Bacteria</taxon>
        <taxon>Bacillati</taxon>
        <taxon>Bacillota</taxon>
        <taxon>Bacilli</taxon>
        <taxon>Bacillales</taxon>
        <taxon>Bacillaceae</taxon>
        <taxon>Metabacillus</taxon>
    </lineage>
</organism>
<dbReference type="STRING" id="152268.A6K24_25275"/>
<keyword evidence="1" id="KW-0472">Membrane</keyword>
<dbReference type="Proteomes" id="UP000078534">
    <property type="component" value="Unassembled WGS sequence"/>
</dbReference>
<dbReference type="Pfam" id="PF11877">
    <property type="entry name" value="DUF3397"/>
    <property type="match status" value="1"/>
</dbReference>